<dbReference type="PANTHER" id="PTHR33627:SF1">
    <property type="entry name" value="TRANSPOSASE"/>
    <property type="match status" value="1"/>
</dbReference>
<proteinExistence type="predicted"/>
<reference evidence="3" key="1">
    <citation type="submission" date="2006-12" db="EMBL/GenBank/DDBJ databases">
        <title>Complete sequence of chromosome 2 of Paracoccus denitrificans PD1222.</title>
        <authorList>
            <person name="Copeland A."/>
            <person name="Lucas S."/>
            <person name="Lapidus A."/>
            <person name="Barry K."/>
            <person name="Detter J.C."/>
            <person name="Glavina del Rio T."/>
            <person name="Hammon N."/>
            <person name="Israni S."/>
            <person name="Dalin E."/>
            <person name="Tice H."/>
            <person name="Pitluck S."/>
            <person name="Munk A.C."/>
            <person name="Brettin T."/>
            <person name="Bruce D."/>
            <person name="Han C."/>
            <person name="Tapia R."/>
            <person name="Gilna P."/>
            <person name="Schmutz J."/>
            <person name="Larimer F."/>
            <person name="Land M."/>
            <person name="Hauser L."/>
            <person name="Kyrpides N."/>
            <person name="Lykidis A."/>
            <person name="Spiro S."/>
            <person name="Richardson D.J."/>
            <person name="Moir J.W.B."/>
            <person name="Ferguson S.J."/>
            <person name="van Spanning R.J.M."/>
            <person name="Richardson P."/>
        </authorList>
    </citation>
    <scope>NUCLEOTIDE SEQUENCE [LARGE SCALE GENOMIC DNA]</scope>
    <source>
        <strain evidence="3">Pd 1222</strain>
    </source>
</reference>
<dbReference type="KEGG" id="pde:Pden_3247"/>
<dbReference type="AlphaFoldDB" id="A1B734"/>
<dbReference type="GeneID" id="93454888"/>
<name>A1B734_PARDP</name>
<keyword evidence="3" id="KW-1185">Reference proteome</keyword>
<sequence>MTPVFPRRASIRPGSRGKQDNCQAAVSLSIANEKASLPIAWRRYLPDHCAQDPVLRRKAKIPDNLVFQTRSQIALDQIRTAAAVRAPCGVVLADAGHGADGAFRAGLSELGLYYVVGVQPTLSVWRPDEALLPSDAIAALNAAFHKAMTDPEIRLREDVELYPTTPEELGATISRDIGVWREIVGTAEIPVNR</sequence>
<gene>
    <name evidence="2" type="ordered locus">Pden_3247</name>
</gene>
<organism evidence="2 3">
    <name type="scientific">Paracoccus denitrificans (strain Pd 1222)</name>
    <dbReference type="NCBI Taxonomy" id="318586"/>
    <lineage>
        <taxon>Bacteria</taxon>
        <taxon>Pseudomonadati</taxon>
        <taxon>Pseudomonadota</taxon>
        <taxon>Alphaproteobacteria</taxon>
        <taxon>Rhodobacterales</taxon>
        <taxon>Paracoccaceae</taxon>
        <taxon>Paracoccus</taxon>
    </lineage>
</organism>
<dbReference type="Gene3D" id="3.40.190.150">
    <property type="entry name" value="Bordetella uptake gene, domain 1"/>
    <property type="match status" value="1"/>
</dbReference>
<evidence type="ECO:0000313" key="3">
    <source>
        <dbReference type="Proteomes" id="UP000000361"/>
    </source>
</evidence>
<evidence type="ECO:0000313" key="2">
    <source>
        <dbReference type="EMBL" id="ABL71328.1"/>
    </source>
</evidence>
<dbReference type="eggNOG" id="COG5659">
    <property type="taxonomic scope" value="Bacteria"/>
</dbReference>
<feature type="domain" description="Transposase IS701-like DDE" evidence="1">
    <location>
        <begin position="14"/>
        <end position="135"/>
    </location>
</feature>
<protein>
    <submittedName>
        <fullName evidence="2">Transposase</fullName>
    </submittedName>
</protein>
<dbReference type="EMBL" id="CP000490">
    <property type="protein sequence ID" value="ABL71328.1"/>
    <property type="molecule type" value="Genomic_DNA"/>
</dbReference>
<dbReference type="RefSeq" id="WP_011749513.1">
    <property type="nucleotide sequence ID" value="NC_008687.1"/>
</dbReference>
<dbReference type="InterPro" id="IPR039365">
    <property type="entry name" value="IS701-like"/>
</dbReference>
<evidence type="ECO:0000259" key="1">
    <source>
        <dbReference type="Pfam" id="PF13546"/>
    </source>
</evidence>
<dbReference type="Pfam" id="PF13546">
    <property type="entry name" value="DDE_5"/>
    <property type="match status" value="1"/>
</dbReference>
<dbReference type="EnsemblBacteria" id="ABL71328">
    <property type="protein sequence ID" value="ABL71328"/>
    <property type="gene ID" value="Pden_3247"/>
</dbReference>
<dbReference type="PANTHER" id="PTHR33627">
    <property type="entry name" value="TRANSPOSASE"/>
    <property type="match status" value="1"/>
</dbReference>
<dbReference type="InterPro" id="IPR038721">
    <property type="entry name" value="IS701-like_DDE_dom"/>
</dbReference>
<dbReference type="STRING" id="318586.Pden_3247"/>
<dbReference type="Proteomes" id="UP000000361">
    <property type="component" value="Chromosome 2"/>
</dbReference>
<dbReference type="HOGENOM" id="CLU_1407599_0_0_5"/>
<dbReference type="InterPro" id="IPR042100">
    <property type="entry name" value="Bug_dom1"/>
</dbReference>
<accession>A1B734</accession>